<feature type="non-terminal residue" evidence="2">
    <location>
        <position position="1"/>
    </location>
</feature>
<keyword evidence="3" id="KW-1185">Reference proteome</keyword>
<protein>
    <submittedName>
        <fullName evidence="2">Uncharacterized protein</fullName>
    </submittedName>
</protein>
<evidence type="ECO:0000256" key="1">
    <source>
        <dbReference type="SAM" id="MobiDB-lite"/>
    </source>
</evidence>
<proteinExistence type="predicted"/>
<comment type="caution">
    <text evidence="2">The sequence shown here is derived from an EMBL/GenBank/DDBJ whole genome shotgun (WGS) entry which is preliminary data.</text>
</comment>
<evidence type="ECO:0000313" key="3">
    <source>
        <dbReference type="Proteomes" id="UP001154282"/>
    </source>
</evidence>
<reference evidence="2" key="1">
    <citation type="submission" date="2022-08" db="EMBL/GenBank/DDBJ databases">
        <authorList>
            <person name="Gutierrez-Valencia J."/>
        </authorList>
    </citation>
    <scope>NUCLEOTIDE SEQUENCE</scope>
</reference>
<dbReference type="Proteomes" id="UP001154282">
    <property type="component" value="Unassembled WGS sequence"/>
</dbReference>
<name>A0AAV0R6P7_9ROSI</name>
<feature type="region of interest" description="Disordered" evidence="1">
    <location>
        <begin position="1"/>
        <end position="21"/>
    </location>
</feature>
<dbReference type="EMBL" id="CAMGYJ010000010">
    <property type="protein sequence ID" value="CAI0552118.1"/>
    <property type="molecule type" value="Genomic_DNA"/>
</dbReference>
<sequence length="39" mass="4511">SFLRSRSRRQTDHHVPSRTSVATVNPSGWLHIKPMSSYM</sequence>
<dbReference type="AlphaFoldDB" id="A0AAV0R6P7"/>
<accession>A0AAV0R6P7</accession>
<gene>
    <name evidence="2" type="ORF">LITE_LOCUS46268</name>
</gene>
<organism evidence="2 3">
    <name type="scientific">Linum tenue</name>
    <dbReference type="NCBI Taxonomy" id="586396"/>
    <lineage>
        <taxon>Eukaryota</taxon>
        <taxon>Viridiplantae</taxon>
        <taxon>Streptophyta</taxon>
        <taxon>Embryophyta</taxon>
        <taxon>Tracheophyta</taxon>
        <taxon>Spermatophyta</taxon>
        <taxon>Magnoliopsida</taxon>
        <taxon>eudicotyledons</taxon>
        <taxon>Gunneridae</taxon>
        <taxon>Pentapetalae</taxon>
        <taxon>rosids</taxon>
        <taxon>fabids</taxon>
        <taxon>Malpighiales</taxon>
        <taxon>Linaceae</taxon>
        <taxon>Linum</taxon>
    </lineage>
</organism>
<evidence type="ECO:0000313" key="2">
    <source>
        <dbReference type="EMBL" id="CAI0552118.1"/>
    </source>
</evidence>